<keyword evidence="7" id="KW-0804">Transcription</keyword>
<name>A0A804MI61_MAIZE</name>
<dbReference type="Pfam" id="PF25797">
    <property type="entry name" value="PDF2_C"/>
    <property type="match status" value="1"/>
</dbReference>
<comment type="similarity">
    <text evidence="2">Belongs to the HD-ZIP homeobox family. Class IV subfamily.</text>
</comment>
<feature type="region of interest" description="Disordered" evidence="12">
    <location>
        <begin position="1"/>
        <end position="28"/>
    </location>
</feature>
<evidence type="ECO:0000256" key="10">
    <source>
        <dbReference type="RuleBase" id="RU000682"/>
    </source>
</evidence>
<keyword evidence="3" id="KW-0805">Transcription regulation</keyword>
<evidence type="ECO:0008006" key="17">
    <source>
        <dbReference type="Google" id="ProtNLM"/>
    </source>
</evidence>
<feature type="compositionally biased region" description="Polar residues" evidence="12">
    <location>
        <begin position="61"/>
        <end position="70"/>
    </location>
</feature>
<keyword evidence="16" id="KW-1185">Reference proteome</keyword>
<evidence type="ECO:0000256" key="7">
    <source>
        <dbReference type="ARBA" id="ARBA00023163"/>
    </source>
</evidence>
<feature type="domain" description="Homeobox" evidence="13">
    <location>
        <begin position="66"/>
        <end position="113"/>
    </location>
</feature>
<dbReference type="CDD" id="cd08875">
    <property type="entry name" value="START_ArGLABRA2_like"/>
    <property type="match status" value="1"/>
</dbReference>
<dbReference type="PANTHER" id="PTHR45654">
    <property type="entry name" value="HOMEOBOX-LEUCINE ZIPPER PROTEIN MERISTEM L1"/>
    <property type="match status" value="1"/>
</dbReference>
<dbReference type="AlphaFoldDB" id="A0A804MI61"/>
<proteinExistence type="inferred from homology"/>
<feature type="domain" description="START" evidence="14">
    <location>
        <begin position="212"/>
        <end position="437"/>
    </location>
</feature>
<dbReference type="Gene3D" id="1.10.10.60">
    <property type="entry name" value="Homeodomain-like"/>
    <property type="match status" value="1"/>
</dbReference>
<evidence type="ECO:0000256" key="9">
    <source>
        <dbReference type="PROSITE-ProRule" id="PRU00108"/>
    </source>
</evidence>
<keyword evidence="5 9" id="KW-0238">DNA-binding</keyword>
<dbReference type="SMART" id="SM00389">
    <property type="entry name" value="HOX"/>
    <property type="match status" value="1"/>
</dbReference>
<dbReference type="Pfam" id="PF01852">
    <property type="entry name" value="START"/>
    <property type="match status" value="1"/>
</dbReference>
<dbReference type="InterPro" id="IPR009057">
    <property type="entry name" value="Homeodomain-like_sf"/>
</dbReference>
<dbReference type="InterPro" id="IPR042160">
    <property type="entry name" value="HD-Zip_IV"/>
</dbReference>
<dbReference type="PROSITE" id="PS50071">
    <property type="entry name" value="HOMEOBOX_2"/>
    <property type="match status" value="1"/>
</dbReference>
<evidence type="ECO:0000256" key="8">
    <source>
        <dbReference type="ARBA" id="ARBA00023242"/>
    </source>
</evidence>
<dbReference type="GO" id="GO:0005634">
    <property type="term" value="C:nucleus"/>
    <property type="evidence" value="ECO:0007669"/>
    <property type="project" value="UniProtKB-SubCell"/>
</dbReference>
<feature type="DNA-binding region" description="Homeobox" evidence="9">
    <location>
        <begin position="68"/>
        <end position="114"/>
    </location>
</feature>
<feature type="region of interest" description="Disordered" evidence="12">
    <location>
        <begin position="51"/>
        <end position="74"/>
    </location>
</feature>
<dbReference type="GO" id="GO:0003677">
    <property type="term" value="F:DNA binding"/>
    <property type="evidence" value="ECO:0007669"/>
    <property type="project" value="UniProtKB-UniRule"/>
</dbReference>
<feature type="coiled-coil region" evidence="11">
    <location>
        <begin position="119"/>
        <end position="188"/>
    </location>
</feature>
<dbReference type="InterPro" id="IPR001356">
    <property type="entry name" value="HD"/>
</dbReference>
<accession>A0A804MI61</accession>
<reference evidence="16" key="1">
    <citation type="submission" date="2015-12" db="EMBL/GenBank/DDBJ databases">
        <title>Update maize B73 reference genome by single molecule sequencing technologies.</title>
        <authorList>
            <consortium name="Maize Genome Sequencing Project"/>
            <person name="Ware D."/>
        </authorList>
    </citation>
    <scope>NUCLEOTIDE SEQUENCE [LARGE SCALE GENOMIC DNA]</scope>
    <source>
        <strain evidence="16">cv. B73</strain>
    </source>
</reference>
<keyword evidence="6 9" id="KW-0371">Homeobox</keyword>
<reference evidence="15" key="3">
    <citation type="submission" date="2021-05" db="UniProtKB">
        <authorList>
            <consortium name="EnsemblPlants"/>
        </authorList>
    </citation>
    <scope>IDENTIFICATION</scope>
    <source>
        <strain evidence="15">cv. B73</strain>
    </source>
</reference>
<dbReference type="InterPro" id="IPR057993">
    <property type="entry name" value="HD-Zip_IV_C"/>
</dbReference>
<evidence type="ECO:0000313" key="16">
    <source>
        <dbReference type="Proteomes" id="UP000007305"/>
    </source>
</evidence>
<organism evidence="15 16">
    <name type="scientific">Zea mays</name>
    <name type="common">Maize</name>
    <dbReference type="NCBI Taxonomy" id="4577"/>
    <lineage>
        <taxon>Eukaryota</taxon>
        <taxon>Viridiplantae</taxon>
        <taxon>Streptophyta</taxon>
        <taxon>Embryophyta</taxon>
        <taxon>Tracheophyta</taxon>
        <taxon>Spermatophyta</taxon>
        <taxon>Magnoliopsida</taxon>
        <taxon>Liliopsida</taxon>
        <taxon>Poales</taxon>
        <taxon>Poaceae</taxon>
        <taxon>PACMAD clade</taxon>
        <taxon>Panicoideae</taxon>
        <taxon>Andropogonodae</taxon>
        <taxon>Andropogoneae</taxon>
        <taxon>Tripsacinae</taxon>
        <taxon>Zea</taxon>
    </lineage>
</organism>
<evidence type="ECO:0000259" key="13">
    <source>
        <dbReference type="PROSITE" id="PS50071"/>
    </source>
</evidence>
<evidence type="ECO:0000313" key="15">
    <source>
        <dbReference type="EnsemblPlants" id="Zm00001eb087250_P001"/>
    </source>
</evidence>
<dbReference type="SUPFAM" id="SSF46689">
    <property type="entry name" value="Homeodomain-like"/>
    <property type="match status" value="1"/>
</dbReference>
<evidence type="ECO:0000256" key="12">
    <source>
        <dbReference type="SAM" id="MobiDB-lite"/>
    </source>
</evidence>
<evidence type="ECO:0000256" key="1">
    <source>
        <dbReference type="ARBA" id="ARBA00004123"/>
    </source>
</evidence>
<dbReference type="SUPFAM" id="SSF55961">
    <property type="entry name" value="Bet v1-like"/>
    <property type="match status" value="1"/>
</dbReference>
<keyword evidence="4 11" id="KW-0175">Coiled coil</keyword>
<dbReference type="PROSITE" id="PS50848">
    <property type="entry name" value="START"/>
    <property type="match status" value="1"/>
</dbReference>
<sequence>MEKEGHQNNSSSNEQDHDGFTMDEIPDLSWSSHTEYDVDALLGAVDQVNTTQTDDDEDQSSHVSEQTPSNRTKRFTMDQIQQLEAQFRVCRHPNLDARQELAAKTGLEERQVKACGDENKGIRQELGKLKAENEELKQRMLNPICFRCRNPTLATQPTSEKRRLLNENARLRDEYVRAKAYLDRLIREGAERRASPSAHLHLGGSATLVSHAERAMEELVMLATKGEPMWLPAMDGETLNHQEYVLQTFPGLLGLCPPGFVEEATRESDTIRGTAMYLVSVLTDANQWCEMFPGTVAYVSSSNVITGDSSSSHDGLIQLMDAELWVQSPRLLNRSVKFLRFSKKLSNRRWAMADVSVVDGVCGVEPGGSSTGCRLLPSGCLLEDMSGGYCKVTWVVHAEYDETSVPSLFRPFLQSGQALGAYRWLRCLQRQCEYITVLRSSLVLPSSSSSFSAISTLGVGRRSVMELARRMTASFYAAVSGPVTVPATSSVDEWRVSSGSGAERVEAVVRLAVWNCADIMPGEPAVTVLSATTTVWLPGTPPMRVREYLFDLQRRGEWDAHADGGEVQELGSVATSSRLHGNAVSVLQSTSSVSLDASCFCILPDVDTDGTDSKVLILQETTTDVSCSLVVYSLVEENLMRGIMDGRERSNVFVLPSGFAILPDGHGRAHAGDTAATNSSASAAIDDDHSSNAAGSLVTVAFQTPLPGNPDTGAFEDACLQLCHAIAKIKAAVGASDIIPV</sequence>
<dbReference type="GO" id="GO:0008289">
    <property type="term" value="F:lipid binding"/>
    <property type="evidence" value="ECO:0007669"/>
    <property type="project" value="InterPro"/>
</dbReference>
<evidence type="ECO:0000259" key="14">
    <source>
        <dbReference type="PROSITE" id="PS50848"/>
    </source>
</evidence>
<dbReference type="PANTHER" id="PTHR45654:SF28">
    <property type="entry name" value="HOMEODOMAIN LEUCINE ZIPPER FAMILY IV PROTEIN"/>
    <property type="match status" value="1"/>
</dbReference>
<evidence type="ECO:0000256" key="4">
    <source>
        <dbReference type="ARBA" id="ARBA00023054"/>
    </source>
</evidence>
<dbReference type="InterPro" id="IPR002913">
    <property type="entry name" value="START_lipid-bd_dom"/>
</dbReference>
<protein>
    <recommendedName>
        <fullName evidence="17">Homeodomain leucine zipper family IV protein</fullName>
    </recommendedName>
</protein>
<evidence type="ECO:0000256" key="5">
    <source>
        <dbReference type="ARBA" id="ARBA00023125"/>
    </source>
</evidence>
<dbReference type="InParanoid" id="A0A804MI61"/>
<evidence type="ECO:0000256" key="3">
    <source>
        <dbReference type="ARBA" id="ARBA00023015"/>
    </source>
</evidence>
<dbReference type="Gramene" id="Zm00001eb087250_T001">
    <property type="protein sequence ID" value="Zm00001eb087250_P001"/>
    <property type="gene ID" value="Zm00001eb087250"/>
</dbReference>
<comment type="subcellular location">
    <subcellularLocation>
        <location evidence="1 9 10">Nucleus</location>
    </subcellularLocation>
</comment>
<keyword evidence="8 9" id="KW-0539">Nucleus</keyword>
<dbReference type="Proteomes" id="UP000007305">
    <property type="component" value="Chromosome 2"/>
</dbReference>
<evidence type="ECO:0000256" key="11">
    <source>
        <dbReference type="SAM" id="Coils"/>
    </source>
</evidence>
<dbReference type="SMART" id="SM00234">
    <property type="entry name" value="START"/>
    <property type="match status" value="1"/>
</dbReference>
<dbReference type="Pfam" id="PF00046">
    <property type="entry name" value="Homeodomain"/>
    <property type="match status" value="1"/>
</dbReference>
<evidence type="ECO:0000256" key="6">
    <source>
        <dbReference type="ARBA" id="ARBA00023155"/>
    </source>
</evidence>
<dbReference type="CDD" id="cd00086">
    <property type="entry name" value="homeodomain"/>
    <property type="match status" value="1"/>
</dbReference>
<dbReference type="EnsemblPlants" id="Zm00001eb087250_T001">
    <property type="protein sequence ID" value="Zm00001eb087250_P001"/>
    <property type="gene ID" value="Zm00001eb087250"/>
</dbReference>
<reference evidence="15" key="2">
    <citation type="submission" date="2019-07" db="EMBL/GenBank/DDBJ databases">
        <authorList>
            <person name="Seetharam A."/>
            <person name="Woodhouse M."/>
            <person name="Cannon E."/>
        </authorList>
    </citation>
    <scope>NUCLEOTIDE SEQUENCE [LARGE SCALE GENOMIC DNA]</scope>
    <source>
        <strain evidence="15">cv. B73</strain>
    </source>
</reference>
<evidence type="ECO:0000256" key="2">
    <source>
        <dbReference type="ARBA" id="ARBA00006789"/>
    </source>
</evidence>